<proteinExistence type="predicted"/>
<dbReference type="GO" id="GO:0016459">
    <property type="term" value="C:myosin complex"/>
    <property type="evidence" value="ECO:0007669"/>
    <property type="project" value="InterPro"/>
</dbReference>
<dbReference type="GO" id="GO:0005923">
    <property type="term" value="C:bicellular tight junction"/>
    <property type="evidence" value="ECO:0007669"/>
    <property type="project" value="TreeGrafter"/>
</dbReference>
<feature type="compositionally biased region" description="Low complexity" evidence="2">
    <location>
        <begin position="213"/>
        <end position="231"/>
    </location>
</feature>
<feature type="compositionally biased region" description="Polar residues" evidence="2">
    <location>
        <begin position="933"/>
        <end position="942"/>
    </location>
</feature>
<keyword evidence="1" id="KW-0175">Coiled coil</keyword>
<feature type="region of interest" description="Disordered" evidence="2">
    <location>
        <begin position="108"/>
        <end position="170"/>
    </location>
</feature>
<protein>
    <recommendedName>
        <fullName evidence="3">Myosin tail domain-containing protein</fullName>
    </recommendedName>
</protein>
<dbReference type="GeneTree" id="ENSGT00940000154489"/>
<accession>A0A669DQN3</accession>
<feature type="region of interest" description="Disordered" evidence="2">
    <location>
        <begin position="67"/>
        <end position="92"/>
    </location>
</feature>
<dbReference type="GO" id="GO:0150105">
    <property type="term" value="P:protein localization to cell-cell junction"/>
    <property type="evidence" value="ECO:0007669"/>
    <property type="project" value="TreeGrafter"/>
</dbReference>
<dbReference type="Gene3D" id="1.10.287.1490">
    <property type="match status" value="1"/>
</dbReference>
<reference evidence="4" key="3">
    <citation type="submission" date="2025-09" db="UniProtKB">
        <authorList>
            <consortium name="Ensembl"/>
        </authorList>
    </citation>
    <scope>IDENTIFICATION</scope>
</reference>
<dbReference type="Proteomes" id="UP000005207">
    <property type="component" value="Linkage group LG7"/>
</dbReference>
<dbReference type="PANTHER" id="PTHR46349">
    <property type="entry name" value="CINGULIN-LIKE PROTEIN 1-RELATED"/>
    <property type="match status" value="1"/>
</dbReference>
<name>A0A669DQN3_ORENI</name>
<feature type="compositionally biased region" description="Acidic residues" evidence="2">
    <location>
        <begin position="949"/>
        <end position="960"/>
    </location>
</feature>
<feature type="domain" description="Myosin tail" evidence="3">
    <location>
        <begin position="729"/>
        <end position="939"/>
    </location>
</feature>
<feature type="compositionally biased region" description="Pro residues" evidence="2">
    <location>
        <begin position="157"/>
        <end position="167"/>
    </location>
</feature>
<evidence type="ECO:0000256" key="2">
    <source>
        <dbReference type="SAM" id="MobiDB-lite"/>
    </source>
</evidence>
<evidence type="ECO:0000259" key="3">
    <source>
        <dbReference type="Pfam" id="PF01576"/>
    </source>
</evidence>
<dbReference type="PANTHER" id="PTHR46349:SF2">
    <property type="entry name" value="CINGULIN-LIKE PROTEIN 1"/>
    <property type="match status" value="1"/>
</dbReference>
<dbReference type="Pfam" id="PF01576">
    <property type="entry name" value="Myosin_tail_1"/>
    <property type="match status" value="1"/>
</dbReference>
<feature type="compositionally biased region" description="Polar residues" evidence="2">
    <location>
        <begin position="122"/>
        <end position="133"/>
    </location>
</feature>
<evidence type="ECO:0000256" key="1">
    <source>
        <dbReference type="ARBA" id="ARBA00023054"/>
    </source>
</evidence>
<dbReference type="AlphaFoldDB" id="A0A669DQN3"/>
<gene>
    <name evidence="4" type="primary">LOC100695471</name>
</gene>
<reference evidence="5" key="1">
    <citation type="submission" date="2012-01" db="EMBL/GenBank/DDBJ databases">
        <title>The Genome Sequence of Oreochromis niloticus (Nile Tilapia).</title>
        <authorList>
            <consortium name="Broad Institute Genome Assembly Team"/>
            <consortium name="Broad Institute Sequencing Platform"/>
            <person name="Di Palma F."/>
            <person name="Johnson J."/>
            <person name="Lander E.S."/>
            <person name="Lindblad-Toh K."/>
        </authorList>
    </citation>
    <scope>NUCLEOTIDE SEQUENCE [LARGE SCALE GENOMIC DNA]</scope>
</reference>
<evidence type="ECO:0000313" key="4">
    <source>
        <dbReference type="Ensembl" id="ENSONIP00000061698.1"/>
    </source>
</evidence>
<feature type="region of interest" description="Disordered" evidence="2">
    <location>
        <begin position="916"/>
        <end position="960"/>
    </location>
</feature>
<evidence type="ECO:0000313" key="5">
    <source>
        <dbReference type="Proteomes" id="UP000005207"/>
    </source>
</evidence>
<feature type="region of interest" description="Disordered" evidence="2">
    <location>
        <begin position="1"/>
        <end position="31"/>
    </location>
</feature>
<sequence length="960" mass="111020">MESHRPSGSPDIRTQRGYMLEHSHRGSQDNSFGVRIQVQGIKGQPYVVLNSSSQDSNRDVSVVTHQAGYNPGMARRSMDDRQLSPEPQKMVNSPVFNYQKRPEVMRSYSPENNKLSPGFPSQIASNKLTTNMTKPRIPLPAEGPGEDPAELTQNKAPPSPGQIPPRSPNLVETDSIISVGKLISQFNSNQRRGRGPRNRLNLEECRRSRSVDSSRTSESSSPSPSASRNSSLKGGMYPPGSARARLLNGEVNLKPPSKKDTSAKGLHRAEKASSGDRVTPDLLKGQQELSVDPAEDTTKQMLFTYLKAGTTDDDSTTHRKVHLLFRRINKLKWRTAANVEQEEKVSDYEEAIKLLREKQAELEKEVSELSPILMTCEKARTEKKKLQEELIKSQAELSQLRDKLGEVEAELQFTKAEVAKMKAEKERAKAEMKDLQQQLSEMHDELDRAKKAEDLSQLHAEFQEMLQVKEEQEDLLHRRERELNALKGALKEEVETQDKYTSALKEEHEEELQKLLGHLELVKEAEEESGAAKVQLKELSQERDQLRGKVQELNNKLEQLNQVIQEYKTTERQLEQRAKQLEREKQQVEEMLDDVRRNEEEMCQSNKSLLTRLEDVQGKLAKLNHEHRDLKEKLREEKKQVEELWKTKTELEDERRLQDRAMEQLQRKMNGIIEECEASTDVLQNQVDEAKEKSQRDLAELRRQLQEKGAELEKSRQAAKKLQEELLPLEEDLRRCRREQQEAQLRGRQLEQRVEELEERNAATMEERERQVKLMEVKTSLDLQLMDQMRNELMQERSARQDLECDKISLERQNKDFKSRVAHLEGSQKSNQDSLVSKLNIRIQELEERLQGEEKDNNNLQQVNRRLERKLKEMKMQGDEERLNLQSQTDQLTQRLKTAKRQMDEAEEEIERLEHAKKKLQRELDEQMEANEQLHSQLSATPLTKVAEDDANDMDDLGSD</sequence>
<keyword evidence="5" id="KW-1185">Reference proteome</keyword>
<dbReference type="InterPro" id="IPR002928">
    <property type="entry name" value="Myosin_tail"/>
</dbReference>
<feature type="region of interest" description="Disordered" evidence="2">
    <location>
        <begin position="187"/>
        <end position="295"/>
    </location>
</feature>
<feature type="compositionally biased region" description="Basic and acidic residues" evidence="2">
    <location>
        <begin position="257"/>
        <end position="274"/>
    </location>
</feature>
<feature type="compositionally biased region" description="Basic and acidic residues" evidence="2">
    <location>
        <begin position="200"/>
        <end position="212"/>
    </location>
</feature>
<dbReference type="Ensembl" id="ENSONIT00000062812.1">
    <property type="protein sequence ID" value="ENSONIP00000061698.1"/>
    <property type="gene ID" value="ENSONIG00000008342.2"/>
</dbReference>
<organism evidence="4 5">
    <name type="scientific">Oreochromis niloticus</name>
    <name type="common">Nile tilapia</name>
    <name type="synonym">Tilapia nilotica</name>
    <dbReference type="NCBI Taxonomy" id="8128"/>
    <lineage>
        <taxon>Eukaryota</taxon>
        <taxon>Metazoa</taxon>
        <taxon>Chordata</taxon>
        <taxon>Craniata</taxon>
        <taxon>Vertebrata</taxon>
        <taxon>Euteleostomi</taxon>
        <taxon>Actinopterygii</taxon>
        <taxon>Neopterygii</taxon>
        <taxon>Teleostei</taxon>
        <taxon>Neoteleostei</taxon>
        <taxon>Acanthomorphata</taxon>
        <taxon>Ovalentaria</taxon>
        <taxon>Cichlomorphae</taxon>
        <taxon>Cichliformes</taxon>
        <taxon>Cichlidae</taxon>
        <taxon>African cichlids</taxon>
        <taxon>Pseudocrenilabrinae</taxon>
        <taxon>Oreochromini</taxon>
        <taxon>Oreochromis</taxon>
    </lineage>
</organism>
<reference evidence="4" key="2">
    <citation type="submission" date="2025-08" db="UniProtKB">
        <authorList>
            <consortium name="Ensembl"/>
        </authorList>
    </citation>
    <scope>IDENTIFICATION</scope>
</reference>